<accession>A0A7S6SX07</accession>
<sequence length="88" mass="9475">MDKLAMLASLIVICVSQSTRWGICGKWVPDIDKIKKSEKCKKATISDAVITTVCCLCCWFIAPKLAPTALAGAAVGMAANHYVPMPNY</sequence>
<reference evidence="1" key="1">
    <citation type="submission" date="2019-02" db="EMBL/GenBank/DDBJ databases">
        <authorList>
            <person name="Bachy C."/>
            <person name="Yung C.-M."/>
            <person name="Roux S."/>
            <person name="Sullivan M.B."/>
            <person name="Worden A.Z."/>
        </authorList>
    </citation>
    <scope>NUCLEOTIDE SEQUENCE</scope>
    <source>
        <strain evidence="1">BII-V2</strain>
    </source>
</reference>
<organism evidence="1">
    <name type="scientific">Bathycoccus sp. RCC716 virus 2</name>
    <dbReference type="NCBI Taxonomy" id="2530039"/>
    <lineage>
        <taxon>Viruses</taxon>
        <taxon>Varidnaviria</taxon>
        <taxon>Bamfordvirae</taxon>
        <taxon>Nucleocytoviricota</taxon>
        <taxon>Megaviricetes</taxon>
        <taxon>Algavirales</taxon>
        <taxon>Phycodnaviridae</taxon>
        <taxon>Prasinovirus</taxon>
    </lineage>
</organism>
<dbReference type="EMBL" id="MK522038">
    <property type="protein sequence ID" value="QOR60359.1"/>
    <property type="molecule type" value="Genomic_DNA"/>
</dbReference>
<protein>
    <submittedName>
        <fullName evidence="1">Uncharacterized protein</fullName>
    </submittedName>
</protein>
<proteinExistence type="predicted"/>
<evidence type="ECO:0000313" key="1">
    <source>
        <dbReference type="EMBL" id="QOR60359.1"/>
    </source>
</evidence>
<name>A0A7S6SX07_9PHYC</name>